<name>A0ABS5A7D0_9PSEU</name>
<sequence length="105" mass="11525">MVEDRIAELAGRLRASWRPGVRAVELAEVLQPEIRTHPLLALAAIRQVFGVPIWVGKEAYCWVGLSPGAYSLSDEQFEALLAPWVGKPPRPPGPPFEVALSDEPD</sequence>
<dbReference type="EMBL" id="JAGIOO010000001">
    <property type="protein sequence ID" value="MBP2472466.1"/>
    <property type="molecule type" value="Genomic_DNA"/>
</dbReference>
<organism evidence="1 2">
    <name type="scientific">Crossiella equi</name>
    <dbReference type="NCBI Taxonomy" id="130796"/>
    <lineage>
        <taxon>Bacteria</taxon>
        <taxon>Bacillati</taxon>
        <taxon>Actinomycetota</taxon>
        <taxon>Actinomycetes</taxon>
        <taxon>Pseudonocardiales</taxon>
        <taxon>Pseudonocardiaceae</taxon>
        <taxon>Crossiella</taxon>
    </lineage>
</organism>
<dbReference type="RefSeq" id="WP_086787214.1">
    <property type="nucleotide sequence ID" value="NZ_JAGIOO010000001.1"/>
</dbReference>
<proteinExistence type="predicted"/>
<gene>
    <name evidence="1" type="ORF">JOF53_001338</name>
</gene>
<keyword evidence="2" id="KW-1185">Reference proteome</keyword>
<reference evidence="1 2" key="1">
    <citation type="submission" date="2021-03" db="EMBL/GenBank/DDBJ databases">
        <title>Sequencing the genomes of 1000 actinobacteria strains.</title>
        <authorList>
            <person name="Klenk H.-P."/>
        </authorList>
    </citation>
    <scope>NUCLEOTIDE SEQUENCE [LARGE SCALE GENOMIC DNA]</scope>
    <source>
        <strain evidence="1 2">DSM 44580</strain>
    </source>
</reference>
<evidence type="ECO:0000313" key="1">
    <source>
        <dbReference type="EMBL" id="MBP2472466.1"/>
    </source>
</evidence>
<comment type="caution">
    <text evidence="1">The sequence shown here is derived from an EMBL/GenBank/DDBJ whole genome shotgun (WGS) entry which is preliminary data.</text>
</comment>
<accession>A0ABS5A7D0</accession>
<evidence type="ECO:0000313" key="2">
    <source>
        <dbReference type="Proteomes" id="UP001519363"/>
    </source>
</evidence>
<protein>
    <submittedName>
        <fullName evidence="1">Uncharacterized protein</fullName>
    </submittedName>
</protein>
<dbReference type="Proteomes" id="UP001519363">
    <property type="component" value="Unassembled WGS sequence"/>
</dbReference>